<evidence type="ECO:0000256" key="2">
    <source>
        <dbReference type="SAM" id="Phobius"/>
    </source>
</evidence>
<keyword evidence="2" id="KW-0812">Transmembrane</keyword>
<dbReference type="Proteomes" id="UP000215005">
    <property type="component" value="Chromosome"/>
</dbReference>
<keyword evidence="2" id="KW-0472">Membrane</keyword>
<keyword evidence="4" id="KW-1185">Reference proteome</keyword>
<dbReference type="KEGG" id="ngv:CDO52_23470"/>
<name>A0A223SB90_9ACTN</name>
<evidence type="ECO:0000256" key="1">
    <source>
        <dbReference type="SAM" id="MobiDB-lite"/>
    </source>
</evidence>
<proteinExistence type="predicted"/>
<keyword evidence="2" id="KW-1133">Transmembrane helix</keyword>
<evidence type="ECO:0000313" key="4">
    <source>
        <dbReference type="Proteomes" id="UP000215005"/>
    </source>
</evidence>
<protein>
    <submittedName>
        <fullName evidence="3">Uncharacterized protein</fullName>
    </submittedName>
</protein>
<dbReference type="EMBL" id="CP022753">
    <property type="protein sequence ID" value="ASU85362.1"/>
    <property type="molecule type" value="Genomic_DNA"/>
</dbReference>
<sequence length="165" mass="16743">MIATGDKGAACSAWARLLLLTLVLLGVGAMHTLGHMQVDRSPVGAHALSVSAAASGPLSTTAPASGSTAVRTDGTDGWTESGSVTAVSQVTSDDGADHRATVRLDPTSVCLGVEVLVLTLAWVAIGAFARWLGRLPGRSWPSRIVSTVAPPASPPSLAALQVLRI</sequence>
<feature type="compositionally biased region" description="Polar residues" evidence="1">
    <location>
        <begin position="57"/>
        <end position="70"/>
    </location>
</feature>
<dbReference type="AlphaFoldDB" id="A0A223SB90"/>
<gene>
    <name evidence="3" type="ORF">CDO52_23470</name>
</gene>
<organism evidence="3 4">
    <name type="scientific">Nocardiopsis gilva YIM 90087</name>
    <dbReference type="NCBI Taxonomy" id="1235441"/>
    <lineage>
        <taxon>Bacteria</taxon>
        <taxon>Bacillati</taxon>
        <taxon>Actinomycetota</taxon>
        <taxon>Actinomycetes</taxon>
        <taxon>Streptosporangiales</taxon>
        <taxon>Nocardiopsidaceae</taxon>
        <taxon>Nocardiopsis</taxon>
    </lineage>
</organism>
<feature type="transmembrane region" description="Helical" evidence="2">
    <location>
        <begin position="111"/>
        <end position="133"/>
    </location>
</feature>
<accession>A0A223SB90</accession>
<feature type="region of interest" description="Disordered" evidence="1">
    <location>
        <begin position="56"/>
        <end position="81"/>
    </location>
</feature>
<evidence type="ECO:0000313" key="3">
    <source>
        <dbReference type="EMBL" id="ASU85362.1"/>
    </source>
</evidence>
<reference evidence="3 4" key="1">
    <citation type="submission" date="2017-08" db="EMBL/GenBank/DDBJ databases">
        <title>The complete genome sequence of Nocardiopsis gilva YIM 90087.</title>
        <authorList>
            <person name="Yin M."/>
            <person name="Tang S."/>
        </authorList>
    </citation>
    <scope>NUCLEOTIDE SEQUENCE [LARGE SCALE GENOMIC DNA]</scope>
    <source>
        <strain evidence="3 4">YIM 90087</strain>
    </source>
</reference>
<dbReference type="RefSeq" id="WP_017621733.1">
    <property type="nucleotide sequence ID" value="NZ_ANBG01000440.1"/>
</dbReference>